<comment type="caution">
    <text evidence="1">The sequence shown here is derived from an EMBL/GenBank/DDBJ whole genome shotgun (WGS) entry which is preliminary data.</text>
</comment>
<accession>A0ABS1FFE0</accession>
<proteinExistence type="predicted"/>
<dbReference type="RefSeq" id="WP_200198827.1">
    <property type="nucleotide sequence ID" value="NZ_JAENHM010000081.1"/>
</dbReference>
<evidence type="ECO:0000313" key="1">
    <source>
        <dbReference type="EMBL" id="MBK1842152.1"/>
    </source>
</evidence>
<keyword evidence="2" id="KW-1185">Reference proteome</keyword>
<sequence length="63" mass="6419">MRARSGCCSAVVDPAGGAALRARPPDETGQGADSLRFRHPGAEPALDLGGVGVFRACANPKRT</sequence>
<evidence type="ECO:0000313" key="2">
    <source>
        <dbReference type="Proteomes" id="UP000652760"/>
    </source>
</evidence>
<reference evidence="2" key="1">
    <citation type="submission" date="2021-01" db="EMBL/GenBank/DDBJ databases">
        <title>Genome public.</title>
        <authorList>
            <person name="Liu C."/>
            <person name="Sun Q."/>
        </authorList>
    </citation>
    <scope>NUCLEOTIDE SEQUENCE [LARGE SCALE GENOMIC DNA]</scope>
    <source>
        <strain evidence="2">YIM B02556</strain>
    </source>
</reference>
<dbReference type="Proteomes" id="UP000652760">
    <property type="component" value="Unassembled WGS sequence"/>
</dbReference>
<protein>
    <submittedName>
        <fullName evidence="1">Uncharacterized protein</fullName>
    </submittedName>
</protein>
<organism evidence="1 2">
    <name type="scientific">Azospirillum endophyticum</name>
    <dbReference type="NCBI Taxonomy" id="2800326"/>
    <lineage>
        <taxon>Bacteria</taxon>
        <taxon>Pseudomonadati</taxon>
        <taxon>Pseudomonadota</taxon>
        <taxon>Alphaproteobacteria</taxon>
        <taxon>Rhodospirillales</taxon>
        <taxon>Azospirillaceae</taxon>
        <taxon>Azospirillum</taxon>
    </lineage>
</organism>
<dbReference type="EMBL" id="JAENHM010000081">
    <property type="protein sequence ID" value="MBK1842152.1"/>
    <property type="molecule type" value="Genomic_DNA"/>
</dbReference>
<name>A0ABS1FFE0_9PROT</name>
<gene>
    <name evidence="1" type="ORF">JHL17_32625</name>
</gene>